<evidence type="ECO:0000256" key="5">
    <source>
        <dbReference type="SAM" id="Phobius"/>
    </source>
</evidence>
<feature type="compositionally biased region" description="Low complexity" evidence="4">
    <location>
        <begin position="450"/>
        <end position="484"/>
    </location>
</feature>
<evidence type="ECO:0000256" key="3">
    <source>
        <dbReference type="ARBA" id="ARBA00023136"/>
    </source>
</evidence>
<accession>A0A6P7T020</accession>
<evidence type="ECO:0000256" key="2">
    <source>
        <dbReference type="ARBA" id="ARBA00022989"/>
    </source>
</evidence>
<proteinExistence type="predicted"/>
<dbReference type="AlphaFoldDB" id="A0A6P7T020"/>
<keyword evidence="3 5" id="KW-0472">Membrane</keyword>
<dbReference type="Gene3D" id="1.20.1250.20">
    <property type="entry name" value="MFS general substrate transporter like domains"/>
    <property type="match status" value="2"/>
</dbReference>
<evidence type="ECO:0000256" key="4">
    <source>
        <dbReference type="SAM" id="MobiDB-lite"/>
    </source>
</evidence>
<keyword evidence="7 8" id="KW-0813">Transport</keyword>
<feature type="transmembrane region" description="Helical" evidence="5">
    <location>
        <begin position="673"/>
        <end position="696"/>
    </location>
</feature>
<dbReference type="Pfam" id="PF07690">
    <property type="entry name" value="MFS_1"/>
    <property type="match status" value="1"/>
</dbReference>
<feature type="transmembrane region" description="Helical" evidence="5">
    <location>
        <begin position="619"/>
        <end position="639"/>
    </location>
</feature>
<protein>
    <submittedName>
        <fullName evidence="7 8">Sodium-dependent glucose transporter 1</fullName>
    </submittedName>
</protein>
<feature type="transmembrane region" description="Helical" evidence="5">
    <location>
        <begin position="175"/>
        <end position="194"/>
    </location>
</feature>
<feature type="transmembrane region" description="Helical" evidence="5">
    <location>
        <begin position="735"/>
        <end position="758"/>
    </location>
</feature>
<feature type="region of interest" description="Disordered" evidence="4">
    <location>
        <begin position="265"/>
        <end position="335"/>
    </location>
</feature>
<gene>
    <name evidence="7 8" type="primary">LOC115218396</name>
</gene>
<keyword evidence="1 5" id="KW-0812">Transmembrane</keyword>
<feature type="transmembrane region" description="Helical" evidence="5">
    <location>
        <begin position="54"/>
        <end position="75"/>
    </location>
</feature>
<dbReference type="RefSeq" id="XP_029644043.1">
    <property type="nucleotide sequence ID" value="XM_029788183.2"/>
</dbReference>
<dbReference type="PANTHER" id="PTHR23121">
    <property type="entry name" value="SODIUM-DEPENDENT GLUCOSE TRANSPORTER 1"/>
    <property type="match status" value="1"/>
</dbReference>
<evidence type="ECO:0000313" key="8">
    <source>
        <dbReference type="RefSeq" id="XP_036364316.1"/>
    </source>
</evidence>
<feature type="transmembrane region" description="Helical" evidence="5">
    <location>
        <begin position="530"/>
        <end position="552"/>
    </location>
</feature>
<feature type="transmembrane region" description="Helical" evidence="5">
    <location>
        <begin position="87"/>
        <end position="110"/>
    </location>
</feature>
<dbReference type="SUPFAM" id="SSF103473">
    <property type="entry name" value="MFS general substrate transporter"/>
    <property type="match status" value="2"/>
</dbReference>
<feature type="transmembrane region" description="Helical" evidence="5">
    <location>
        <begin position="122"/>
        <end position="146"/>
    </location>
</feature>
<feature type="region of interest" description="Disordered" evidence="4">
    <location>
        <begin position="371"/>
        <end position="426"/>
    </location>
</feature>
<reference evidence="7 8" key="1">
    <citation type="submission" date="2025-08" db="UniProtKB">
        <authorList>
            <consortium name="RefSeq"/>
        </authorList>
    </citation>
    <scope>IDENTIFICATION</scope>
</reference>
<dbReference type="Proteomes" id="UP000515154">
    <property type="component" value="Linkage group LG13"/>
</dbReference>
<dbReference type="InterPro" id="IPR036259">
    <property type="entry name" value="MFS_trans_sf"/>
</dbReference>
<feature type="transmembrane region" description="Helical" evidence="5">
    <location>
        <begin position="708"/>
        <end position="729"/>
    </location>
</feature>
<feature type="compositionally biased region" description="Low complexity" evidence="4">
    <location>
        <begin position="371"/>
        <end position="415"/>
    </location>
</feature>
<dbReference type="InterPro" id="IPR011701">
    <property type="entry name" value="MFS"/>
</dbReference>
<dbReference type="GO" id="GO:0022857">
    <property type="term" value="F:transmembrane transporter activity"/>
    <property type="evidence" value="ECO:0007669"/>
    <property type="project" value="InterPro"/>
</dbReference>
<feature type="compositionally biased region" description="Polar residues" evidence="4">
    <location>
        <begin position="485"/>
        <end position="503"/>
    </location>
</feature>
<feature type="transmembrane region" description="Helical" evidence="5">
    <location>
        <begin position="646"/>
        <end position="667"/>
    </location>
</feature>
<keyword evidence="7 8" id="KW-0762">Sugar transport</keyword>
<keyword evidence="2 5" id="KW-1133">Transmembrane helix</keyword>
<organism evidence="6 7">
    <name type="scientific">Octopus sinensis</name>
    <name type="common">East Asian common octopus</name>
    <dbReference type="NCBI Taxonomy" id="2607531"/>
    <lineage>
        <taxon>Eukaryota</taxon>
        <taxon>Metazoa</taxon>
        <taxon>Spiralia</taxon>
        <taxon>Lophotrochozoa</taxon>
        <taxon>Mollusca</taxon>
        <taxon>Cephalopoda</taxon>
        <taxon>Coleoidea</taxon>
        <taxon>Octopodiformes</taxon>
        <taxon>Octopoda</taxon>
        <taxon>Incirrata</taxon>
        <taxon>Octopodidae</taxon>
        <taxon>Octopus</taxon>
    </lineage>
</organism>
<feature type="region of interest" description="Disordered" evidence="4">
    <location>
        <begin position="450"/>
        <end position="503"/>
    </location>
</feature>
<keyword evidence="6" id="KW-1185">Reference proteome</keyword>
<evidence type="ECO:0000313" key="7">
    <source>
        <dbReference type="RefSeq" id="XP_029644043.1"/>
    </source>
</evidence>
<evidence type="ECO:0000256" key="1">
    <source>
        <dbReference type="ARBA" id="ARBA00022692"/>
    </source>
</evidence>
<dbReference type="PANTHER" id="PTHR23121:SF9">
    <property type="entry name" value="SODIUM-DEPENDENT GLUCOSE TRANSPORTER 1"/>
    <property type="match status" value="1"/>
</dbReference>
<feature type="transmembrane region" description="Helical" evidence="5">
    <location>
        <begin position="582"/>
        <end position="607"/>
    </location>
</feature>
<dbReference type="RefSeq" id="XP_036364316.1">
    <property type="nucleotide sequence ID" value="XM_036508423.1"/>
</dbReference>
<sequence>MMNDEESDAVSASILDDDEEEIFEVNHDKPILPLRQSGNRATQWTWCGKFLKSVGLSASFLALGLCLAVPGVTLLDLKERVGTTTEYISYIFTARSVGYLLGSILGGFLFDHFDQQLQLSYTLLLTSVATITAPWCTSLVVLAVMISFQGIAMGVLDTGGNVFCMRIWGQQSGPYIQAMHFAFGIGAFIAPLLAKPFLAPVISSNMTPILTHPHLHVHIPGMDAKQHLLYLRDVPQPLTWNQSTGGISTTTKYFTDSNSSVLAADNSSRTRYPLAPTLTSTSPRPKKPNSANGKFLKKNFADGQNIKTHLKQSEKNKNAAENPPNVVTTSSTTSLSMTTNRLAASANGSTATSSPSLSVDSASVTTANIKNTGTTTTTTTTPTTTTTTRKATAAAATTPTTATTTTTTSTTAATAESKAVVTASVGPTPSSILQLRTVTNYVTKQKINQSTSAAANTTTNSNHVSSSSNSNNGGNNSVLTGGNSYLPSSNQSVSTENPALTTFHPQKPETFDKMLNNAIHAVKGMSHIQFAYMIIGVLLFLISIFFMCLYCYDKSYQSPVAYRSDRKHKSCFEDQGFRIQILIALFIFFFMYVGMEVTFGGFIMIFAVEQFHWNKDNSVMLTSLFWGALATGRGISIFITRCCVPCWMLVTNITLVLLASLILSFGLSHYQVLLWVGTLLFGLGLSSLFPTGMSWAESYMTMTGKATAVLIVGSALGEMILPAITGFFFTKKKMVLMYIMFSLSLLSCLCFIIMQNLASNQHRKSMRSELSSSLEQQQQVSLMNGSPSSLSHGCNGDLTCRKHVTFKLDHDRVKYDRLHSSDEE</sequence>
<name>A0A6P7T020_9MOLL</name>
<evidence type="ECO:0000313" key="6">
    <source>
        <dbReference type="Proteomes" id="UP000515154"/>
    </source>
</evidence>
<dbReference type="KEGG" id="osn:115218396"/>